<name>A0AAP0JQX7_9MAGN</name>
<dbReference type="AlphaFoldDB" id="A0AAP0JQX7"/>
<accession>A0AAP0JQX7</accession>
<evidence type="ECO:0000313" key="1">
    <source>
        <dbReference type="EMBL" id="KAK9138537.1"/>
    </source>
</evidence>
<protein>
    <submittedName>
        <fullName evidence="1">Uncharacterized protein</fullName>
    </submittedName>
</protein>
<proteinExistence type="predicted"/>
<reference evidence="1 2" key="1">
    <citation type="submission" date="2024-01" db="EMBL/GenBank/DDBJ databases">
        <title>Genome assemblies of Stephania.</title>
        <authorList>
            <person name="Yang L."/>
        </authorList>
    </citation>
    <scope>NUCLEOTIDE SEQUENCE [LARGE SCALE GENOMIC DNA]</scope>
    <source>
        <strain evidence="1">QJT</strain>
        <tissue evidence="1">Leaf</tissue>
    </source>
</reference>
<organism evidence="1 2">
    <name type="scientific">Stephania japonica</name>
    <dbReference type="NCBI Taxonomy" id="461633"/>
    <lineage>
        <taxon>Eukaryota</taxon>
        <taxon>Viridiplantae</taxon>
        <taxon>Streptophyta</taxon>
        <taxon>Embryophyta</taxon>
        <taxon>Tracheophyta</taxon>
        <taxon>Spermatophyta</taxon>
        <taxon>Magnoliopsida</taxon>
        <taxon>Ranunculales</taxon>
        <taxon>Menispermaceae</taxon>
        <taxon>Menispermoideae</taxon>
        <taxon>Cissampelideae</taxon>
        <taxon>Stephania</taxon>
    </lineage>
</organism>
<sequence length="61" mass="7121">MENRSEVLETRYGEMEFIYDFLQELMVVLDLRCLEAITHLVVRGVKVSCSNWIVPTILFGN</sequence>
<gene>
    <name evidence="1" type="ORF">Sjap_009131</name>
</gene>
<dbReference type="EMBL" id="JBBNAE010000003">
    <property type="protein sequence ID" value="KAK9138537.1"/>
    <property type="molecule type" value="Genomic_DNA"/>
</dbReference>
<comment type="caution">
    <text evidence="1">The sequence shown here is derived from an EMBL/GenBank/DDBJ whole genome shotgun (WGS) entry which is preliminary data.</text>
</comment>
<evidence type="ECO:0000313" key="2">
    <source>
        <dbReference type="Proteomes" id="UP001417504"/>
    </source>
</evidence>
<keyword evidence="2" id="KW-1185">Reference proteome</keyword>
<dbReference type="Proteomes" id="UP001417504">
    <property type="component" value="Unassembled WGS sequence"/>
</dbReference>